<keyword evidence="2 8" id="KW-0699">rRNA-binding</keyword>
<proteinExistence type="inferred from homology"/>
<dbReference type="Proteomes" id="UP000198694">
    <property type="component" value="Unassembled WGS sequence"/>
</dbReference>
<dbReference type="Pfam" id="PF01250">
    <property type="entry name" value="Ribosomal_S6"/>
    <property type="match status" value="1"/>
</dbReference>
<keyword evidence="3 8" id="KW-0694">RNA-binding</keyword>
<evidence type="ECO:0000313" key="10">
    <source>
        <dbReference type="Proteomes" id="UP000198694"/>
    </source>
</evidence>
<evidence type="ECO:0000256" key="4">
    <source>
        <dbReference type="ARBA" id="ARBA00022980"/>
    </source>
</evidence>
<accession>A0A1G9A611</accession>
<dbReference type="InterPro" id="IPR020814">
    <property type="entry name" value="Ribosomal_S6_plastid/chlpt"/>
</dbReference>
<dbReference type="GO" id="GO:0005737">
    <property type="term" value="C:cytoplasm"/>
    <property type="evidence" value="ECO:0007669"/>
    <property type="project" value="UniProtKB-ARBA"/>
</dbReference>
<dbReference type="EMBL" id="FNFL01000003">
    <property type="protein sequence ID" value="SDK22737.1"/>
    <property type="molecule type" value="Genomic_DNA"/>
</dbReference>
<reference evidence="9 10" key="1">
    <citation type="submission" date="2016-10" db="EMBL/GenBank/DDBJ databases">
        <authorList>
            <person name="de Groot N.N."/>
        </authorList>
    </citation>
    <scope>NUCLEOTIDE SEQUENCE [LARGE SCALE GENOMIC DNA]</scope>
    <source>
        <strain evidence="9 10">CGMCC 1.6502</strain>
    </source>
</reference>
<dbReference type="PANTHER" id="PTHR21011">
    <property type="entry name" value="MITOCHONDRIAL 28S RIBOSOMAL PROTEIN S6"/>
    <property type="match status" value="1"/>
</dbReference>
<evidence type="ECO:0000256" key="7">
    <source>
        <dbReference type="ARBA" id="ARBA00035294"/>
    </source>
</evidence>
<evidence type="ECO:0000256" key="8">
    <source>
        <dbReference type="HAMAP-Rule" id="MF_00360"/>
    </source>
</evidence>
<dbReference type="InterPro" id="IPR014717">
    <property type="entry name" value="Transl_elong_EF1B/ribsomal_bS6"/>
</dbReference>
<dbReference type="InterPro" id="IPR035980">
    <property type="entry name" value="Ribosomal_bS6_sf"/>
</dbReference>
<evidence type="ECO:0000256" key="1">
    <source>
        <dbReference type="ARBA" id="ARBA00009512"/>
    </source>
</evidence>
<keyword evidence="5 8" id="KW-0687">Ribonucleoprotein</keyword>
<evidence type="ECO:0000313" key="9">
    <source>
        <dbReference type="EMBL" id="SDK22737.1"/>
    </source>
</evidence>
<dbReference type="OrthoDB" id="9812702at2"/>
<dbReference type="HAMAP" id="MF_00360">
    <property type="entry name" value="Ribosomal_bS6"/>
    <property type="match status" value="1"/>
</dbReference>
<dbReference type="GO" id="GO:0070181">
    <property type="term" value="F:small ribosomal subunit rRNA binding"/>
    <property type="evidence" value="ECO:0007669"/>
    <property type="project" value="TreeGrafter"/>
</dbReference>
<sequence length="96" mass="11499">MRNYEIMYIVRPDIEEEAQTALIERFNKILTDNGAEIEKVDEKGKKRLAYEINEYRDGYYVLINFKGDETAINEFDRQAKYSDDIIRHMAIREDDQ</sequence>
<dbReference type="SUPFAM" id="SSF54995">
    <property type="entry name" value="Ribosomal protein S6"/>
    <property type="match status" value="1"/>
</dbReference>
<dbReference type="FunFam" id="3.30.70.60:FF:000002">
    <property type="entry name" value="30S ribosomal protein S6"/>
    <property type="match status" value="1"/>
</dbReference>
<keyword evidence="10" id="KW-1185">Reference proteome</keyword>
<dbReference type="AlphaFoldDB" id="A0A1G9A611"/>
<dbReference type="RefSeq" id="WP_093214491.1">
    <property type="nucleotide sequence ID" value="NZ_FNFL01000003.1"/>
</dbReference>
<comment type="similarity">
    <text evidence="1 8">Belongs to the bacterial ribosomal protein bS6 family.</text>
</comment>
<dbReference type="InterPro" id="IPR020815">
    <property type="entry name" value="Ribosomal_bS6_CS"/>
</dbReference>
<gene>
    <name evidence="8" type="primary">rpsF</name>
    <name evidence="9" type="ORF">SAMN05216243_2432</name>
</gene>
<keyword evidence="4 8" id="KW-0689">Ribosomal protein</keyword>
<evidence type="ECO:0000256" key="3">
    <source>
        <dbReference type="ARBA" id="ARBA00022884"/>
    </source>
</evidence>
<organism evidence="9 10">
    <name type="scientific">Sediminibacillus albus</name>
    <dbReference type="NCBI Taxonomy" id="407036"/>
    <lineage>
        <taxon>Bacteria</taxon>
        <taxon>Bacillati</taxon>
        <taxon>Bacillota</taxon>
        <taxon>Bacilli</taxon>
        <taxon>Bacillales</taxon>
        <taxon>Bacillaceae</taxon>
        <taxon>Sediminibacillus</taxon>
    </lineage>
</organism>
<dbReference type="PROSITE" id="PS01048">
    <property type="entry name" value="RIBOSOMAL_S6"/>
    <property type="match status" value="1"/>
</dbReference>
<evidence type="ECO:0000256" key="5">
    <source>
        <dbReference type="ARBA" id="ARBA00023274"/>
    </source>
</evidence>
<dbReference type="GO" id="GO:1990904">
    <property type="term" value="C:ribonucleoprotein complex"/>
    <property type="evidence" value="ECO:0007669"/>
    <property type="project" value="UniProtKB-KW"/>
</dbReference>
<dbReference type="GO" id="GO:0006412">
    <property type="term" value="P:translation"/>
    <property type="evidence" value="ECO:0007669"/>
    <property type="project" value="UniProtKB-UniRule"/>
</dbReference>
<dbReference type="GO" id="GO:0005840">
    <property type="term" value="C:ribosome"/>
    <property type="evidence" value="ECO:0007669"/>
    <property type="project" value="UniProtKB-KW"/>
</dbReference>
<dbReference type="InterPro" id="IPR000529">
    <property type="entry name" value="Ribosomal_bS6"/>
</dbReference>
<dbReference type="STRING" id="407036.SAMN05216243_2432"/>
<dbReference type="GO" id="GO:0003735">
    <property type="term" value="F:structural constituent of ribosome"/>
    <property type="evidence" value="ECO:0007669"/>
    <property type="project" value="InterPro"/>
</dbReference>
<evidence type="ECO:0000256" key="2">
    <source>
        <dbReference type="ARBA" id="ARBA00022730"/>
    </source>
</evidence>
<dbReference type="PANTHER" id="PTHR21011:SF1">
    <property type="entry name" value="SMALL RIBOSOMAL SUBUNIT PROTEIN BS6M"/>
    <property type="match status" value="1"/>
</dbReference>
<evidence type="ECO:0000256" key="6">
    <source>
        <dbReference type="ARBA" id="ARBA00035104"/>
    </source>
</evidence>
<dbReference type="CDD" id="cd00473">
    <property type="entry name" value="bS6"/>
    <property type="match status" value="1"/>
</dbReference>
<dbReference type="NCBIfam" id="TIGR00166">
    <property type="entry name" value="S6"/>
    <property type="match status" value="1"/>
</dbReference>
<protein>
    <recommendedName>
        <fullName evidence="7 8">Small ribosomal subunit protein bS6</fullName>
    </recommendedName>
</protein>
<comment type="function">
    <text evidence="6 8">Binds together with bS18 to 16S ribosomal RNA.</text>
</comment>
<dbReference type="Gene3D" id="3.30.70.60">
    <property type="match status" value="1"/>
</dbReference>
<name>A0A1G9A611_9BACI</name>